<dbReference type="Proteomes" id="UP000564704">
    <property type="component" value="Unassembled WGS sequence"/>
</dbReference>
<reference evidence="2 3" key="1">
    <citation type="submission" date="2019-05" db="EMBL/GenBank/DDBJ databases">
        <title>Roseovarius bejariae sp. nov., a moderately halophylic bacterium isolated from a saline soil in Rambla Salada (Murcia).</title>
        <authorList>
            <person name="Castro D.J."/>
            <person name="Gomez-Altuve A."/>
            <person name="Reina J.C."/>
            <person name="Rodriguez M."/>
            <person name="Sampedro I."/>
            <person name="Llamas I."/>
            <person name="Martinez-Checa F."/>
        </authorList>
    </citation>
    <scope>NUCLEOTIDE SEQUENCE [LARGE SCALE GENOMIC DNA]</scope>
    <source>
        <strain evidence="2 3">A21</strain>
    </source>
</reference>
<keyword evidence="1" id="KW-0472">Membrane</keyword>
<gene>
    <name evidence="2" type="ORF">FDP25_12495</name>
</gene>
<protein>
    <submittedName>
        <fullName evidence="2">Uncharacterized protein</fullName>
    </submittedName>
</protein>
<name>A0A844D328_9RHOB</name>
<feature type="transmembrane region" description="Helical" evidence="1">
    <location>
        <begin position="98"/>
        <end position="116"/>
    </location>
</feature>
<dbReference type="RefSeq" id="WP_154152206.1">
    <property type="nucleotide sequence ID" value="NZ_SZWE01000001.1"/>
</dbReference>
<keyword evidence="1" id="KW-1133">Transmembrane helix</keyword>
<organism evidence="2 3">
    <name type="scientific">Roseovarius bejariae</name>
    <dbReference type="NCBI Taxonomy" id="2576383"/>
    <lineage>
        <taxon>Bacteria</taxon>
        <taxon>Pseudomonadati</taxon>
        <taxon>Pseudomonadota</taxon>
        <taxon>Alphaproteobacteria</taxon>
        <taxon>Rhodobacterales</taxon>
        <taxon>Roseobacteraceae</taxon>
        <taxon>Roseovarius</taxon>
    </lineage>
</organism>
<evidence type="ECO:0000313" key="3">
    <source>
        <dbReference type="Proteomes" id="UP000564704"/>
    </source>
</evidence>
<dbReference type="OrthoDB" id="7865394at2"/>
<proteinExistence type="predicted"/>
<dbReference type="EMBL" id="SZWE01000001">
    <property type="protein sequence ID" value="MRU16253.1"/>
    <property type="molecule type" value="Genomic_DNA"/>
</dbReference>
<dbReference type="AlphaFoldDB" id="A0A844D328"/>
<evidence type="ECO:0000313" key="2">
    <source>
        <dbReference type="EMBL" id="MRU16253.1"/>
    </source>
</evidence>
<keyword evidence="3" id="KW-1185">Reference proteome</keyword>
<accession>A0A844D328</accession>
<feature type="transmembrane region" description="Helical" evidence="1">
    <location>
        <begin position="46"/>
        <end position="65"/>
    </location>
</feature>
<evidence type="ECO:0000256" key="1">
    <source>
        <dbReference type="SAM" id="Phobius"/>
    </source>
</evidence>
<feature type="transmembrane region" description="Helical" evidence="1">
    <location>
        <begin position="20"/>
        <end position="40"/>
    </location>
</feature>
<keyword evidence="1" id="KW-0812">Transmembrane</keyword>
<comment type="caution">
    <text evidence="2">The sequence shown here is derived from an EMBL/GenBank/DDBJ whole genome shotgun (WGS) entry which is preliminary data.</text>
</comment>
<sequence>MDFQIRNSISMARLGHFYGVMQTCIFAFAAITAIIVFSGGAYSAPLAMLVIANTAYGILAGNTAISDVSNLIRDLDEESAKTHFGQGLTRRNMPMLRVASSGLIGLTGLAALVAIFT</sequence>